<keyword evidence="6" id="KW-1185">Reference proteome</keyword>
<accession>A0A413RBF2</accession>
<protein>
    <recommendedName>
        <fullName evidence="4">Rhodanese domain-containing protein</fullName>
    </recommendedName>
</protein>
<evidence type="ECO:0000256" key="2">
    <source>
        <dbReference type="SAM" id="MobiDB-lite"/>
    </source>
</evidence>
<keyword evidence="3" id="KW-0732">Signal</keyword>
<dbReference type="Proteomes" id="UP000284779">
    <property type="component" value="Unassembled WGS sequence"/>
</dbReference>
<feature type="compositionally biased region" description="Polar residues" evidence="2">
    <location>
        <begin position="38"/>
        <end position="49"/>
    </location>
</feature>
<evidence type="ECO:0000313" key="5">
    <source>
        <dbReference type="EMBL" id="RHA19981.1"/>
    </source>
</evidence>
<dbReference type="SUPFAM" id="SSF69360">
    <property type="entry name" value="Cell wall binding repeat"/>
    <property type="match status" value="1"/>
</dbReference>
<feature type="signal peptide" evidence="3">
    <location>
        <begin position="1"/>
        <end position="30"/>
    </location>
</feature>
<dbReference type="Pfam" id="PF19127">
    <property type="entry name" value="Choline_bind_3"/>
    <property type="match status" value="1"/>
</dbReference>
<gene>
    <name evidence="5" type="ORF">DW944_02215</name>
</gene>
<keyword evidence="1" id="KW-0677">Repeat</keyword>
<dbReference type="RefSeq" id="WP_117969455.1">
    <property type="nucleotide sequence ID" value="NZ_JAFILN010000014.1"/>
</dbReference>
<dbReference type="Gene3D" id="2.10.270.10">
    <property type="entry name" value="Cholin Binding"/>
    <property type="match status" value="1"/>
</dbReference>
<comment type="caution">
    <text evidence="5">The sequence shown here is derived from an EMBL/GenBank/DDBJ whole genome shotgun (WGS) entry which is preliminary data.</text>
</comment>
<dbReference type="InterPro" id="IPR001763">
    <property type="entry name" value="Rhodanese-like_dom"/>
</dbReference>
<organism evidence="5 6">
    <name type="scientific">Eubacterium ventriosum</name>
    <dbReference type="NCBI Taxonomy" id="39496"/>
    <lineage>
        <taxon>Bacteria</taxon>
        <taxon>Bacillati</taxon>
        <taxon>Bacillota</taxon>
        <taxon>Clostridia</taxon>
        <taxon>Eubacteriales</taxon>
        <taxon>Eubacteriaceae</taxon>
        <taxon>Eubacterium</taxon>
    </lineage>
</organism>
<feature type="chain" id="PRO_5038794477" description="Rhodanese domain-containing protein" evidence="3">
    <location>
        <begin position="31"/>
        <end position="317"/>
    </location>
</feature>
<evidence type="ECO:0000256" key="3">
    <source>
        <dbReference type="SAM" id="SignalP"/>
    </source>
</evidence>
<dbReference type="InterPro" id="IPR018337">
    <property type="entry name" value="Cell_wall/Cho-bd_repeat"/>
</dbReference>
<feature type="domain" description="Rhodanese" evidence="4">
    <location>
        <begin position="209"/>
        <end position="287"/>
    </location>
</feature>
<reference evidence="5 6" key="1">
    <citation type="submission" date="2018-08" db="EMBL/GenBank/DDBJ databases">
        <title>A genome reference for cultivated species of the human gut microbiota.</title>
        <authorList>
            <person name="Zou Y."/>
            <person name="Xue W."/>
            <person name="Luo G."/>
        </authorList>
    </citation>
    <scope>NUCLEOTIDE SEQUENCE [LARGE SCALE GENOMIC DNA]</scope>
    <source>
        <strain evidence="5 6">AM44-11BH</strain>
    </source>
</reference>
<feature type="region of interest" description="Disordered" evidence="2">
    <location>
        <begin position="38"/>
        <end position="92"/>
    </location>
</feature>
<feature type="compositionally biased region" description="Low complexity" evidence="2">
    <location>
        <begin position="50"/>
        <end position="66"/>
    </location>
</feature>
<evidence type="ECO:0000256" key="1">
    <source>
        <dbReference type="ARBA" id="ARBA00022737"/>
    </source>
</evidence>
<dbReference type="EMBL" id="QSFD01000002">
    <property type="protein sequence ID" value="RHA19981.1"/>
    <property type="molecule type" value="Genomic_DNA"/>
</dbReference>
<dbReference type="AlphaFoldDB" id="A0A413RBF2"/>
<sequence>MKEKNTRMKKMTQKIMIFLAVMICVGMISAVTTTAVTNDKTPTTTNQAENKSNVTKTTVNKNNTDLNNKETVNKNNTDSNNKTIKAKSKKQKTPVAKFKTKKGKTYCKISGKKIKNQLVTVKNKTYLFDKKGVMVTGWAKYKKDYYYLGRTNGKMAKKCTVDGIKLDKAGKAKQTDLSVAKIKTMMRARKQLNELCKYTDTKQQKLRKCFDWIAKRPYKRYRFLKKIYKQKGWESTFADDIFIHGDGCCVSESAALAFLLHEAGYKDVYVAHDSEHAWVELNGKVYDALFARAKDYNKYYNLSYKNYNCHPVDKRKI</sequence>
<evidence type="ECO:0000313" key="6">
    <source>
        <dbReference type="Proteomes" id="UP000284779"/>
    </source>
</evidence>
<name>A0A413RBF2_9FIRM</name>
<proteinExistence type="predicted"/>
<dbReference type="PROSITE" id="PS50206">
    <property type="entry name" value="RHODANESE_3"/>
    <property type="match status" value="1"/>
</dbReference>
<evidence type="ECO:0000259" key="4">
    <source>
        <dbReference type="PROSITE" id="PS50206"/>
    </source>
</evidence>